<dbReference type="PROSITE" id="PS51257">
    <property type="entry name" value="PROKAR_LIPOPROTEIN"/>
    <property type="match status" value="1"/>
</dbReference>
<gene>
    <name evidence="2" type="ORF">PTRA_a2944</name>
</gene>
<evidence type="ECO:0008006" key="4">
    <source>
        <dbReference type="Google" id="ProtNLM"/>
    </source>
</evidence>
<evidence type="ECO:0000313" key="3">
    <source>
        <dbReference type="Proteomes" id="UP000065261"/>
    </source>
</evidence>
<dbReference type="EMBL" id="CP011034">
    <property type="protein sequence ID" value="ALS33981.1"/>
    <property type="molecule type" value="Genomic_DNA"/>
</dbReference>
<feature type="chain" id="PRO_5006832885" description="Lipoprotein" evidence="1">
    <location>
        <begin position="18"/>
        <end position="128"/>
    </location>
</feature>
<dbReference type="KEGG" id="ptn:PTRA_a2944"/>
<evidence type="ECO:0000313" key="2">
    <source>
        <dbReference type="EMBL" id="ALS33981.1"/>
    </source>
</evidence>
<dbReference type="OrthoDB" id="9815328at2"/>
<feature type="signal peptide" evidence="1">
    <location>
        <begin position="1"/>
        <end position="17"/>
    </location>
</feature>
<accession>A0A0U2V882</accession>
<organism evidence="2">
    <name type="scientific">Pseudoalteromonas translucida KMM 520</name>
    <dbReference type="NCBI Taxonomy" id="1315283"/>
    <lineage>
        <taxon>Bacteria</taxon>
        <taxon>Pseudomonadati</taxon>
        <taxon>Pseudomonadota</taxon>
        <taxon>Gammaproteobacteria</taxon>
        <taxon>Alteromonadales</taxon>
        <taxon>Pseudoalteromonadaceae</taxon>
        <taxon>Pseudoalteromonas</taxon>
    </lineage>
</organism>
<evidence type="ECO:0000256" key="1">
    <source>
        <dbReference type="SAM" id="SignalP"/>
    </source>
</evidence>
<proteinExistence type="predicted"/>
<dbReference type="PATRIC" id="fig|1315283.4.peg.2567"/>
<sequence>MKKQATLFIATALFALAGCSTSVPIKNFEQNLIPQTSKIINNTADVETGILKACIQLGWQCAPVSEGKIKGILNIRTHQLIVNINYDKTAYSINYQDSTNLNYNGSKIHRQYINWVTNLMRHIDAEMI</sequence>
<dbReference type="AlphaFoldDB" id="A0A0U2V882"/>
<dbReference type="Proteomes" id="UP000065261">
    <property type="component" value="Chromosome I"/>
</dbReference>
<reference evidence="2 3" key="1">
    <citation type="submission" date="2015-03" db="EMBL/GenBank/DDBJ databases">
        <authorList>
            <person name="Murphy D."/>
        </authorList>
    </citation>
    <scope>NUCLEOTIDE SEQUENCE [LARGE SCALE GENOMIC DNA]</scope>
    <source>
        <strain evidence="2 3">KMM 520</strain>
    </source>
</reference>
<keyword evidence="1" id="KW-0732">Signal</keyword>
<name>A0A0U2V882_9GAMM</name>
<dbReference type="RefSeq" id="WP_058374071.1">
    <property type="nucleotide sequence ID" value="NZ_CP011034.1"/>
</dbReference>
<protein>
    <recommendedName>
        <fullName evidence="4">Lipoprotein</fullName>
    </recommendedName>
</protein>